<evidence type="ECO:0000313" key="2">
    <source>
        <dbReference type="EMBL" id="RJE23109.1"/>
    </source>
</evidence>
<comment type="caution">
    <text evidence="2">The sequence shown here is derived from an EMBL/GenBank/DDBJ whole genome shotgun (WGS) entry which is preliminary data.</text>
</comment>
<dbReference type="AlphaFoldDB" id="A0A3A2ZIN4"/>
<proteinExistence type="predicted"/>
<keyword evidence="3" id="KW-1185">Reference proteome</keyword>
<reference evidence="3" key="1">
    <citation type="submission" date="2017-02" db="EMBL/GenBank/DDBJ databases">
        <authorList>
            <person name="Tafer H."/>
            <person name="Lopandic K."/>
        </authorList>
    </citation>
    <scope>NUCLEOTIDE SEQUENCE [LARGE SCALE GENOMIC DNA]</scope>
    <source>
        <strain evidence="3">CBS 366.77</strain>
    </source>
</reference>
<feature type="region of interest" description="Disordered" evidence="1">
    <location>
        <begin position="127"/>
        <end position="217"/>
    </location>
</feature>
<dbReference type="EMBL" id="MVGC01000135">
    <property type="protein sequence ID" value="RJE23109.1"/>
    <property type="molecule type" value="Genomic_DNA"/>
</dbReference>
<evidence type="ECO:0000313" key="3">
    <source>
        <dbReference type="Proteomes" id="UP000266188"/>
    </source>
</evidence>
<sequence>MVVDSERHINLLNEQARGRIQPINLSQQAQPEGYKSKQKKAFDPPLIWPDDVGIVIPAAKRKPPKARTASAKDLETLRPAQPAQIDNGEALSVDMGGFRNATESRASLAPIGRAFSSGTLLCADNATTRQKPSTSEDGLLANLSETSENRTEKKSSTSWSIDSKTAGIQCTGGNEVTRREGQTVDSMSQIETSEILEKPDSDSTNQTNLHRTASSPKERKDDLYKLFADLDRDLRRFDEEKSFTTGTGMLLLLAVTRRIDMRILVILHSLLSTAMRTVCTLPSHANALPQV</sequence>
<feature type="compositionally biased region" description="Polar residues" evidence="1">
    <location>
        <begin position="202"/>
        <end position="215"/>
    </location>
</feature>
<feature type="compositionally biased region" description="Polar residues" evidence="1">
    <location>
        <begin position="183"/>
        <end position="192"/>
    </location>
</feature>
<accession>A0A3A2ZIN4</accession>
<feature type="compositionally biased region" description="Polar residues" evidence="1">
    <location>
        <begin position="127"/>
        <end position="136"/>
    </location>
</feature>
<name>A0A3A2ZIN4_9EURO</name>
<organism evidence="2 3">
    <name type="scientific">Aspergillus sclerotialis</name>
    <dbReference type="NCBI Taxonomy" id="2070753"/>
    <lineage>
        <taxon>Eukaryota</taxon>
        <taxon>Fungi</taxon>
        <taxon>Dikarya</taxon>
        <taxon>Ascomycota</taxon>
        <taxon>Pezizomycotina</taxon>
        <taxon>Eurotiomycetes</taxon>
        <taxon>Eurotiomycetidae</taxon>
        <taxon>Eurotiales</taxon>
        <taxon>Aspergillaceae</taxon>
        <taxon>Aspergillus</taxon>
        <taxon>Aspergillus subgen. Polypaecilum</taxon>
    </lineage>
</organism>
<feature type="region of interest" description="Disordered" evidence="1">
    <location>
        <begin position="60"/>
        <end position="89"/>
    </location>
</feature>
<evidence type="ECO:0000256" key="1">
    <source>
        <dbReference type="SAM" id="MobiDB-lite"/>
    </source>
</evidence>
<dbReference type="Proteomes" id="UP000266188">
    <property type="component" value="Unassembled WGS sequence"/>
</dbReference>
<gene>
    <name evidence="2" type="ORF">PHISCL_04556</name>
</gene>
<feature type="compositionally biased region" description="Polar residues" evidence="1">
    <location>
        <begin position="156"/>
        <end position="174"/>
    </location>
</feature>
<protein>
    <submittedName>
        <fullName evidence="2">Uncharacterized protein</fullName>
    </submittedName>
</protein>